<dbReference type="EMBL" id="VSSQ01001294">
    <property type="protein sequence ID" value="MPM07052.1"/>
    <property type="molecule type" value="Genomic_DNA"/>
</dbReference>
<feature type="domain" description="Glycosyltransferase subfamily 4-like N-terminal" evidence="1">
    <location>
        <begin position="26"/>
        <end position="202"/>
    </location>
</feature>
<dbReference type="CDD" id="cd03794">
    <property type="entry name" value="GT4_WbuB-like"/>
    <property type="match status" value="1"/>
</dbReference>
<dbReference type="Pfam" id="PF13439">
    <property type="entry name" value="Glyco_transf_4"/>
    <property type="match status" value="1"/>
</dbReference>
<evidence type="ECO:0000259" key="1">
    <source>
        <dbReference type="Pfam" id="PF13439"/>
    </source>
</evidence>
<dbReference type="PANTHER" id="PTHR12526:SF630">
    <property type="entry name" value="GLYCOSYLTRANSFERASE"/>
    <property type="match status" value="1"/>
</dbReference>
<name>A0A644WTC4_9ZZZZ</name>
<dbReference type="PANTHER" id="PTHR12526">
    <property type="entry name" value="GLYCOSYLTRANSFERASE"/>
    <property type="match status" value="1"/>
</dbReference>
<dbReference type="InterPro" id="IPR028098">
    <property type="entry name" value="Glyco_trans_4-like_N"/>
</dbReference>
<gene>
    <name evidence="2" type="ORF">SDC9_53356</name>
</gene>
<organism evidence="2">
    <name type="scientific">bioreactor metagenome</name>
    <dbReference type="NCBI Taxonomy" id="1076179"/>
    <lineage>
        <taxon>unclassified sequences</taxon>
        <taxon>metagenomes</taxon>
        <taxon>ecological metagenomes</taxon>
    </lineage>
</organism>
<dbReference type="SUPFAM" id="SSF53756">
    <property type="entry name" value="UDP-Glycosyltransferase/glycogen phosphorylase"/>
    <property type="match status" value="1"/>
</dbReference>
<sequence length="419" mass="47470">MKSKDVVFLCQFFYPEYISSATLPFDTAKALKDAGYSVSVICGYPEEYSNTNEKVPLKEVVDGIEIQRLKYIQLKRSSFIGRIINYFSFTFSALLNLYKLRNFKIAIVYSNPPVLPLVTFIANKIFGLKVVFVSYDVYPEIAVKTNVIQSTSIIAKFMEKLNKVIFKNISKVVALSTEMKDYLINSREGLSNDNVEVIPNWYESDVIYNKNNAKQNPIFKDIIQKEPLIISYFGNMGIAQDMETILDTIRKLKDNKNVHFLFAGHGNKMETLKLKLAEERIENTTIFDFLHGQDFSDALAVSDAFIVSLESSLNGLCVPSKTYSYMSAGKPILAIMNPQCDISIDLANYNAGFTVETGQSEALVNYIITLGNEEIAKEMGNNCRVLFLNKFTKDICTNKYVNLINQVLESEACLQTKHY</sequence>
<dbReference type="Gene3D" id="3.40.50.2000">
    <property type="entry name" value="Glycogen Phosphorylase B"/>
    <property type="match status" value="2"/>
</dbReference>
<protein>
    <recommendedName>
        <fullName evidence="1">Glycosyltransferase subfamily 4-like N-terminal domain-containing protein</fullName>
    </recommendedName>
</protein>
<comment type="caution">
    <text evidence="2">The sequence shown here is derived from an EMBL/GenBank/DDBJ whole genome shotgun (WGS) entry which is preliminary data.</text>
</comment>
<evidence type="ECO:0000313" key="2">
    <source>
        <dbReference type="EMBL" id="MPM07052.1"/>
    </source>
</evidence>
<reference evidence="2" key="1">
    <citation type="submission" date="2019-08" db="EMBL/GenBank/DDBJ databases">
        <authorList>
            <person name="Kucharzyk K."/>
            <person name="Murdoch R.W."/>
            <person name="Higgins S."/>
            <person name="Loffler F."/>
        </authorList>
    </citation>
    <scope>NUCLEOTIDE SEQUENCE</scope>
</reference>
<proteinExistence type="predicted"/>
<accession>A0A644WTC4</accession>
<dbReference type="Pfam" id="PF13692">
    <property type="entry name" value="Glyco_trans_1_4"/>
    <property type="match status" value="1"/>
</dbReference>
<dbReference type="AlphaFoldDB" id="A0A644WTC4"/>